<evidence type="ECO:0000313" key="2">
    <source>
        <dbReference type="Proteomes" id="UP000573599"/>
    </source>
</evidence>
<organism evidence="1 2">
    <name type="scientific">Pedococcus badiiscoriae</name>
    <dbReference type="NCBI Taxonomy" id="642776"/>
    <lineage>
        <taxon>Bacteria</taxon>
        <taxon>Bacillati</taxon>
        <taxon>Actinomycetota</taxon>
        <taxon>Actinomycetes</taxon>
        <taxon>Micrococcales</taxon>
        <taxon>Intrasporangiaceae</taxon>
        <taxon>Pedococcus</taxon>
    </lineage>
</organism>
<accession>A0A852WM92</accession>
<keyword evidence="2" id="KW-1185">Reference proteome</keyword>
<evidence type="ECO:0000313" key="1">
    <source>
        <dbReference type="EMBL" id="NYG07904.1"/>
    </source>
</evidence>
<proteinExistence type="predicted"/>
<dbReference type="EMBL" id="JACCAB010000001">
    <property type="protein sequence ID" value="NYG07904.1"/>
    <property type="molecule type" value="Genomic_DNA"/>
</dbReference>
<reference evidence="1 2" key="1">
    <citation type="submission" date="2020-07" db="EMBL/GenBank/DDBJ databases">
        <title>Sequencing the genomes of 1000 actinobacteria strains.</title>
        <authorList>
            <person name="Klenk H.-P."/>
        </authorList>
    </citation>
    <scope>NUCLEOTIDE SEQUENCE [LARGE SCALE GENOMIC DNA]</scope>
    <source>
        <strain evidence="1 2">DSM 23987</strain>
    </source>
</reference>
<dbReference type="AlphaFoldDB" id="A0A852WM92"/>
<sequence length="79" mass="9276">MLLLAPLAFAFFWWQDRQDRYKVGVLLMPKGTLNLGRQVIYKEMLARGIDPKSRVDQLLEEVREGRFDNASRWSLRPAP</sequence>
<protein>
    <submittedName>
        <fullName evidence="1">Uncharacterized protein</fullName>
    </submittedName>
</protein>
<dbReference type="Proteomes" id="UP000573599">
    <property type="component" value="Unassembled WGS sequence"/>
</dbReference>
<name>A0A852WM92_9MICO</name>
<comment type="caution">
    <text evidence="1">The sequence shown here is derived from an EMBL/GenBank/DDBJ whole genome shotgun (WGS) entry which is preliminary data.</text>
</comment>
<gene>
    <name evidence="1" type="ORF">BJ986_002391</name>
</gene>